<evidence type="ECO:0000256" key="1">
    <source>
        <dbReference type="SAM" id="Phobius"/>
    </source>
</evidence>
<proteinExistence type="predicted"/>
<keyword evidence="1" id="KW-0812">Transmembrane</keyword>
<dbReference type="WBParaSite" id="Hba_16834">
    <property type="protein sequence ID" value="Hba_16834"/>
    <property type="gene ID" value="Hba_16834"/>
</dbReference>
<keyword evidence="2" id="KW-1185">Reference proteome</keyword>
<evidence type="ECO:0000313" key="2">
    <source>
        <dbReference type="Proteomes" id="UP000095283"/>
    </source>
</evidence>
<protein>
    <submittedName>
        <fullName evidence="3">G_PROTEIN_RECEP_F1_2 domain-containing protein</fullName>
    </submittedName>
</protein>
<organism evidence="2 3">
    <name type="scientific">Heterorhabditis bacteriophora</name>
    <name type="common">Entomopathogenic nematode worm</name>
    <dbReference type="NCBI Taxonomy" id="37862"/>
    <lineage>
        <taxon>Eukaryota</taxon>
        <taxon>Metazoa</taxon>
        <taxon>Ecdysozoa</taxon>
        <taxon>Nematoda</taxon>
        <taxon>Chromadorea</taxon>
        <taxon>Rhabditida</taxon>
        <taxon>Rhabditina</taxon>
        <taxon>Rhabditomorpha</taxon>
        <taxon>Strongyloidea</taxon>
        <taxon>Heterorhabditidae</taxon>
        <taxon>Heterorhabditis</taxon>
    </lineage>
</organism>
<keyword evidence="1" id="KW-0472">Membrane</keyword>
<dbReference type="Proteomes" id="UP000095283">
    <property type="component" value="Unplaced"/>
</dbReference>
<sequence length="112" mass="13150">MVNRREISTSKSSFPDEIKDNWNYYPPFWYGVTNVVLSLILLTLCILVMIAMRRHEEYKKSASSKIMFRIAIFDVIQLMAHMTSGISLIFTADMPEVMNTVNYYELTFFTFL</sequence>
<name>A0A1I7XGM7_HETBA</name>
<feature type="transmembrane region" description="Helical" evidence="1">
    <location>
        <begin position="71"/>
        <end position="92"/>
    </location>
</feature>
<evidence type="ECO:0000313" key="3">
    <source>
        <dbReference type="WBParaSite" id="Hba_16834"/>
    </source>
</evidence>
<feature type="transmembrane region" description="Helical" evidence="1">
    <location>
        <begin position="28"/>
        <end position="50"/>
    </location>
</feature>
<reference evidence="3" key="1">
    <citation type="submission" date="2016-11" db="UniProtKB">
        <authorList>
            <consortium name="WormBaseParasite"/>
        </authorList>
    </citation>
    <scope>IDENTIFICATION</scope>
</reference>
<dbReference type="AlphaFoldDB" id="A0A1I7XGM7"/>
<accession>A0A1I7XGM7</accession>
<dbReference type="InterPro" id="IPR019425">
    <property type="entry name" value="7TM_GPCR_serpentine_rcpt_Srt"/>
</dbReference>
<dbReference type="Pfam" id="PF10321">
    <property type="entry name" value="7TM_GPCR_Srt"/>
    <property type="match status" value="1"/>
</dbReference>
<keyword evidence="1" id="KW-1133">Transmembrane helix</keyword>